<dbReference type="EMBL" id="JAJJHW010000095">
    <property type="protein sequence ID" value="KAH8387605.1"/>
    <property type="molecule type" value="Genomic_DNA"/>
</dbReference>
<comment type="caution">
    <text evidence="1">The sequence shown here is derived from an EMBL/GenBank/DDBJ whole genome shotgun (WGS) entry which is preliminary data.</text>
</comment>
<dbReference type="Proteomes" id="UP001200034">
    <property type="component" value="Unassembled WGS sequence"/>
</dbReference>
<accession>A0AAD4KE62</accession>
<organism evidence="1 2">
    <name type="scientific">Drosophila rubida</name>
    <dbReference type="NCBI Taxonomy" id="30044"/>
    <lineage>
        <taxon>Eukaryota</taxon>
        <taxon>Metazoa</taxon>
        <taxon>Ecdysozoa</taxon>
        <taxon>Arthropoda</taxon>
        <taxon>Hexapoda</taxon>
        <taxon>Insecta</taxon>
        <taxon>Pterygota</taxon>
        <taxon>Neoptera</taxon>
        <taxon>Endopterygota</taxon>
        <taxon>Diptera</taxon>
        <taxon>Brachycera</taxon>
        <taxon>Muscomorpha</taxon>
        <taxon>Ephydroidea</taxon>
        <taxon>Drosophilidae</taxon>
        <taxon>Drosophila</taxon>
    </lineage>
</organism>
<dbReference type="AlphaFoldDB" id="A0AAD4KE62"/>
<dbReference type="Gene3D" id="3.60.20.10">
    <property type="entry name" value="Glutamine Phosphoribosylpyrophosphate, subunit 1, domain 1"/>
    <property type="match status" value="1"/>
</dbReference>
<dbReference type="InterPro" id="IPR001353">
    <property type="entry name" value="Proteasome_sua/b"/>
</dbReference>
<name>A0AAD4KE62_9MUSC</name>
<evidence type="ECO:0000313" key="1">
    <source>
        <dbReference type="EMBL" id="KAH8387605.1"/>
    </source>
</evidence>
<evidence type="ECO:0000313" key="2">
    <source>
        <dbReference type="Proteomes" id="UP001200034"/>
    </source>
</evidence>
<proteinExistence type="predicted"/>
<dbReference type="SUPFAM" id="SSF56235">
    <property type="entry name" value="N-terminal nucleophile aminohydrolases (Ntn hydrolases)"/>
    <property type="match status" value="1"/>
</dbReference>
<dbReference type="GO" id="GO:0005839">
    <property type="term" value="C:proteasome core complex"/>
    <property type="evidence" value="ECO:0007669"/>
    <property type="project" value="InterPro"/>
</dbReference>
<reference evidence="1" key="1">
    <citation type="journal article" date="2021" name="Mol. Ecol. Resour.">
        <title>Phylogenomic analyses of the genus Drosophila reveals genomic signals of climate adaptation.</title>
        <authorList>
            <person name="Li F."/>
            <person name="Rane R.V."/>
            <person name="Luria V."/>
            <person name="Xiong Z."/>
            <person name="Chen J."/>
            <person name="Li Z."/>
            <person name="Catullo R.A."/>
            <person name="Griffin P.C."/>
            <person name="Schiffer M."/>
            <person name="Pearce S."/>
            <person name="Lee S.F."/>
            <person name="McElroy K."/>
            <person name="Stocker A."/>
            <person name="Shirriffs J."/>
            <person name="Cockerell F."/>
            <person name="Coppin C."/>
            <person name="Sgro C.M."/>
            <person name="Karger A."/>
            <person name="Cain J.W."/>
            <person name="Weber J.A."/>
            <person name="Santpere G."/>
            <person name="Kirschner M.W."/>
            <person name="Hoffmann A.A."/>
            <person name="Oakeshott J.G."/>
            <person name="Zhang G."/>
        </authorList>
    </citation>
    <scope>NUCLEOTIDE SEQUENCE</scope>
    <source>
        <strain evidence="1">BGI-SZ-2011g</strain>
    </source>
</reference>
<protein>
    <submittedName>
        <fullName evidence="1">Uncharacterized protein</fullName>
    </submittedName>
</protein>
<sequence length="183" mass="19807">MATARRFGSHKGSAVEKLMQGPTDTGMAYAGHFDSFLLGSDTTLHDGMLVDELATELASTIERFCPLPFTFSVLVGGWLNHEGQLYNLDSNCQLVGTKTMCIGYNSHITNVYLKAALVPSMIVDHGICIAIEALKLASGVGDFGIADIDVAIVDSMGYRLVPKPELELYLHHLNVTDSLPTFN</sequence>
<gene>
    <name evidence="1" type="ORF">KR093_008133</name>
</gene>
<dbReference type="GO" id="GO:0051603">
    <property type="term" value="P:proteolysis involved in protein catabolic process"/>
    <property type="evidence" value="ECO:0007669"/>
    <property type="project" value="InterPro"/>
</dbReference>
<keyword evidence="2" id="KW-1185">Reference proteome</keyword>
<dbReference type="Pfam" id="PF00227">
    <property type="entry name" value="Proteasome"/>
    <property type="match status" value="1"/>
</dbReference>
<dbReference type="InterPro" id="IPR029055">
    <property type="entry name" value="Ntn_hydrolases_N"/>
</dbReference>